<gene>
    <name evidence="3" type="ORF">O3P69_019718</name>
</gene>
<dbReference type="EMBL" id="JARAKH010000043">
    <property type="protein sequence ID" value="KAK8379896.1"/>
    <property type="molecule type" value="Genomic_DNA"/>
</dbReference>
<comment type="caution">
    <text evidence="3">The sequence shown here is derived from an EMBL/GenBank/DDBJ whole genome shotgun (WGS) entry which is preliminary data.</text>
</comment>
<dbReference type="InterPro" id="IPR036883">
    <property type="entry name" value="PDCD5-like_sf"/>
</dbReference>
<dbReference type="InterPro" id="IPR002836">
    <property type="entry name" value="PDCD5-like"/>
</dbReference>
<reference evidence="3 4" key="1">
    <citation type="submission" date="2023-03" db="EMBL/GenBank/DDBJ databases">
        <title>High-quality genome of Scylla paramamosain provides insights in environmental adaptation.</title>
        <authorList>
            <person name="Zhang L."/>
        </authorList>
    </citation>
    <scope>NUCLEOTIDE SEQUENCE [LARGE SCALE GENOMIC DNA]</scope>
    <source>
        <strain evidence="3">LZ_2023a</strain>
        <tissue evidence="3">Muscle</tissue>
    </source>
</reference>
<dbReference type="GO" id="GO:0005634">
    <property type="term" value="C:nucleus"/>
    <property type="evidence" value="ECO:0007669"/>
    <property type="project" value="TreeGrafter"/>
</dbReference>
<evidence type="ECO:0000313" key="3">
    <source>
        <dbReference type="EMBL" id="KAK8379896.1"/>
    </source>
</evidence>
<dbReference type="GO" id="GO:0005829">
    <property type="term" value="C:cytosol"/>
    <property type="evidence" value="ECO:0007669"/>
    <property type="project" value="TreeGrafter"/>
</dbReference>
<protein>
    <recommendedName>
        <fullName evidence="5">Programmed cell death protein 5</fullName>
    </recommendedName>
</protein>
<dbReference type="PANTHER" id="PTHR10840">
    <property type="entry name" value="PROGRAMMED CELL DEATH PROTEIN 5"/>
    <property type="match status" value="1"/>
</dbReference>
<accession>A0AAW0SYR0</accession>
<organism evidence="3 4">
    <name type="scientific">Scylla paramamosain</name>
    <name type="common">Mud crab</name>
    <dbReference type="NCBI Taxonomy" id="85552"/>
    <lineage>
        <taxon>Eukaryota</taxon>
        <taxon>Metazoa</taxon>
        <taxon>Ecdysozoa</taxon>
        <taxon>Arthropoda</taxon>
        <taxon>Crustacea</taxon>
        <taxon>Multicrustacea</taxon>
        <taxon>Malacostraca</taxon>
        <taxon>Eumalacostraca</taxon>
        <taxon>Eucarida</taxon>
        <taxon>Decapoda</taxon>
        <taxon>Pleocyemata</taxon>
        <taxon>Brachyura</taxon>
        <taxon>Eubrachyura</taxon>
        <taxon>Portunoidea</taxon>
        <taxon>Portunidae</taxon>
        <taxon>Portuninae</taxon>
        <taxon>Scylla</taxon>
    </lineage>
</organism>
<feature type="region of interest" description="Disordered" evidence="2">
    <location>
        <begin position="1"/>
        <end position="32"/>
    </location>
</feature>
<dbReference type="AlphaFoldDB" id="A0AAW0SYR0"/>
<dbReference type="PIRSF" id="PIRSF015730">
    <property type="entry name" value="TFAR19"/>
    <property type="match status" value="1"/>
</dbReference>
<evidence type="ECO:0000313" key="4">
    <source>
        <dbReference type="Proteomes" id="UP001487740"/>
    </source>
</evidence>
<name>A0AAW0SYR0_SCYPA</name>
<sequence>MSGDKELADLRAQRMKELQGMQQQQQKQEEMQQQQQQAINSVLNQVLDQQARARLNTISIAKPERGRQLESVILQMATTGQLAGRLSEADLVALVERINAQTQKTTSVKFDRRRAAVDDDDDW</sequence>
<dbReference type="Pfam" id="PF01984">
    <property type="entry name" value="dsDNA_bind"/>
    <property type="match status" value="1"/>
</dbReference>
<evidence type="ECO:0008006" key="5">
    <source>
        <dbReference type="Google" id="ProtNLM"/>
    </source>
</evidence>
<evidence type="ECO:0000256" key="1">
    <source>
        <dbReference type="ARBA" id="ARBA00010490"/>
    </source>
</evidence>
<dbReference type="SUPFAM" id="SSF46950">
    <property type="entry name" value="Double-stranded DNA-binding domain"/>
    <property type="match status" value="1"/>
</dbReference>
<dbReference type="GO" id="GO:0003677">
    <property type="term" value="F:DNA binding"/>
    <property type="evidence" value="ECO:0007669"/>
    <property type="project" value="InterPro"/>
</dbReference>
<keyword evidence="4" id="KW-1185">Reference proteome</keyword>
<feature type="compositionally biased region" description="Low complexity" evidence="2">
    <location>
        <begin position="18"/>
        <end position="32"/>
    </location>
</feature>
<feature type="compositionally biased region" description="Basic and acidic residues" evidence="2">
    <location>
        <begin position="1"/>
        <end position="17"/>
    </location>
</feature>
<comment type="similarity">
    <text evidence="1">Belongs to the PDCD5 family.</text>
</comment>
<dbReference type="Gene3D" id="1.10.8.140">
    <property type="entry name" value="PDCD5-like"/>
    <property type="match status" value="1"/>
</dbReference>
<dbReference type="Proteomes" id="UP001487740">
    <property type="component" value="Unassembled WGS sequence"/>
</dbReference>
<dbReference type="PANTHER" id="PTHR10840:SF0">
    <property type="entry name" value="PROGRAMMED CELL DEATH PROTEIN 5"/>
    <property type="match status" value="1"/>
</dbReference>
<evidence type="ECO:0000256" key="2">
    <source>
        <dbReference type="SAM" id="MobiDB-lite"/>
    </source>
</evidence>
<proteinExistence type="inferred from homology"/>